<evidence type="ECO:0000313" key="4">
    <source>
        <dbReference type="EMBL" id="PSU32122.1"/>
    </source>
</evidence>
<comment type="caution">
    <text evidence="4">The sequence shown here is derived from an EMBL/GenBank/DDBJ whole genome shotgun (WGS) entry which is preliminary data.</text>
</comment>
<dbReference type="RefSeq" id="WP_107350626.1">
    <property type="nucleotide sequence ID" value="NZ_PYMH01000011.1"/>
</dbReference>
<gene>
    <name evidence="4" type="ORF">C9I99_20140</name>
</gene>
<evidence type="ECO:0000256" key="3">
    <source>
        <dbReference type="SAM" id="SignalP"/>
    </source>
</evidence>
<proteinExistence type="inferred from homology"/>
<feature type="chain" id="PRO_5015728256" evidence="3">
    <location>
        <begin position="23"/>
        <end position="220"/>
    </location>
</feature>
<dbReference type="PANTHER" id="PTHR38108">
    <property type="entry name" value="UPF0319 PROTEIN YCCT"/>
    <property type="match status" value="1"/>
</dbReference>
<dbReference type="Proteomes" id="UP000241222">
    <property type="component" value="Unassembled WGS sequence"/>
</dbReference>
<dbReference type="AlphaFoldDB" id="A0A2T3IUR2"/>
<dbReference type="PANTHER" id="PTHR38108:SF1">
    <property type="entry name" value="UPF0319 PROTEIN YCCT"/>
    <property type="match status" value="1"/>
</dbReference>
<dbReference type="Pfam" id="PF09829">
    <property type="entry name" value="DUF2057"/>
    <property type="match status" value="1"/>
</dbReference>
<dbReference type="OrthoDB" id="6214057at2"/>
<comment type="similarity">
    <text evidence="1">Belongs to the UPF0319 family.</text>
</comment>
<organism evidence="4 5">
    <name type="scientific">Photobacterium lutimaris</name>
    <dbReference type="NCBI Taxonomy" id="388278"/>
    <lineage>
        <taxon>Bacteria</taxon>
        <taxon>Pseudomonadati</taxon>
        <taxon>Pseudomonadota</taxon>
        <taxon>Gammaproteobacteria</taxon>
        <taxon>Vibrionales</taxon>
        <taxon>Vibrionaceae</taxon>
        <taxon>Photobacterium</taxon>
    </lineage>
</organism>
<reference evidence="4 5" key="1">
    <citation type="submission" date="2018-03" db="EMBL/GenBank/DDBJ databases">
        <title>Whole genome sequencing of Histamine producing bacteria.</title>
        <authorList>
            <person name="Butler K."/>
        </authorList>
    </citation>
    <scope>NUCLEOTIDE SEQUENCE [LARGE SCALE GENOMIC DNA]</scope>
    <source>
        <strain evidence="4 5">JCM 13586</strain>
    </source>
</reference>
<sequence length="220" mass="24138">MNTQIKSWLAIATLLASASSQAMVNVSFERDVELLAVNGKALSAFSTAPSKVELDNGPNQLVARVSKLVSYNGEFKKFLTYPVVLTFDISDADIDVSAGRVIIRDDQIKGFDKKPSLKVTMNGRAYTDFHQGLLPRGTGIVRDYERELLTYNVDNGFAVEEKTRPSINYQSATAVTTSSTVAQATESPVSAGNALILLQADFLRLPEQQRATFIKWANQQ</sequence>
<keyword evidence="5" id="KW-1185">Reference proteome</keyword>
<dbReference type="EMBL" id="PYMH01000011">
    <property type="protein sequence ID" value="PSU32122.1"/>
    <property type="molecule type" value="Genomic_DNA"/>
</dbReference>
<protein>
    <submittedName>
        <fullName evidence="4">DUF2057 domain-containing protein</fullName>
    </submittedName>
</protein>
<name>A0A2T3IUR2_9GAMM</name>
<keyword evidence="2 3" id="KW-0732">Signal</keyword>
<dbReference type="InterPro" id="IPR018635">
    <property type="entry name" value="UPF0319"/>
</dbReference>
<accession>A0A2T3IUR2</accession>
<evidence type="ECO:0000256" key="2">
    <source>
        <dbReference type="ARBA" id="ARBA00022729"/>
    </source>
</evidence>
<feature type="signal peptide" evidence="3">
    <location>
        <begin position="1"/>
        <end position="22"/>
    </location>
</feature>
<evidence type="ECO:0000256" key="1">
    <source>
        <dbReference type="ARBA" id="ARBA00008490"/>
    </source>
</evidence>
<evidence type="ECO:0000313" key="5">
    <source>
        <dbReference type="Proteomes" id="UP000241222"/>
    </source>
</evidence>